<gene>
    <name evidence="2" type="ORF">NEOLI_004035</name>
</gene>
<evidence type="ECO:0000256" key="1">
    <source>
        <dbReference type="SAM" id="MobiDB-lite"/>
    </source>
</evidence>
<dbReference type="Proteomes" id="UP000186594">
    <property type="component" value="Unassembled WGS sequence"/>
</dbReference>
<dbReference type="AlphaFoldDB" id="A0A1U7LKQ9"/>
<proteinExistence type="predicted"/>
<keyword evidence="3" id="KW-1185">Reference proteome</keyword>
<dbReference type="EMBL" id="LXFE01002184">
    <property type="protein sequence ID" value="OLL23183.1"/>
    <property type="molecule type" value="Genomic_DNA"/>
</dbReference>
<sequence>MPHQPDSDDDTNHPRQSSQVIPSDFSPRMLDLFLKIQKRGLEPLLPASWRIDFPLLSPDLFFPENVQKIIPIRAMNPGDANEFRGRFALDKLQLLGRSVRGRLDRNRFCRSNEQLPVEPTIKLECKRFARWASQDSRIPPPQIPFLSIVSSNCTYTSNFYIGQHQVEYDFCAQKLETKLRKLADAHMRVRQLLNANKAPPTPPREGGLGHFGFASVYGLAICGPRVALVALGTNLPAHNPMRTLVVADFTNSDQDVYNAIAIALLILAARDEEHEWALDREIAHLAGKFNDFCMLDDEDF</sequence>
<organism evidence="2 3">
    <name type="scientific">Neolecta irregularis (strain DAH-3)</name>
    <dbReference type="NCBI Taxonomy" id="1198029"/>
    <lineage>
        <taxon>Eukaryota</taxon>
        <taxon>Fungi</taxon>
        <taxon>Dikarya</taxon>
        <taxon>Ascomycota</taxon>
        <taxon>Taphrinomycotina</taxon>
        <taxon>Neolectales</taxon>
        <taxon>Neolectaceae</taxon>
        <taxon>Neolecta</taxon>
    </lineage>
</organism>
<reference evidence="2 3" key="1">
    <citation type="submission" date="2016-04" db="EMBL/GenBank/DDBJ databases">
        <title>Evolutionary innovation and constraint leading to complex multicellularity in the Ascomycota.</title>
        <authorList>
            <person name="Cisse O."/>
            <person name="Nguyen A."/>
            <person name="Hewitt D.A."/>
            <person name="Jedd G."/>
            <person name="Stajich J.E."/>
        </authorList>
    </citation>
    <scope>NUCLEOTIDE SEQUENCE [LARGE SCALE GENOMIC DNA]</scope>
    <source>
        <strain evidence="2 3">DAH-3</strain>
    </source>
</reference>
<protein>
    <submittedName>
        <fullName evidence="2">Uncharacterized protein</fullName>
    </submittedName>
</protein>
<comment type="caution">
    <text evidence="2">The sequence shown here is derived from an EMBL/GenBank/DDBJ whole genome shotgun (WGS) entry which is preliminary data.</text>
</comment>
<dbReference type="OrthoDB" id="5286775at2759"/>
<name>A0A1U7LKQ9_NEOID</name>
<feature type="region of interest" description="Disordered" evidence="1">
    <location>
        <begin position="1"/>
        <end position="22"/>
    </location>
</feature>
<evidence type="ECO:0000313" key="3">
    <source>
        <dbReference type="Proteomes" id="UP000186594"/>
    </source>
</evidence>
<accession>A0A1U7LKQ9</accession>
<evidence type="ECO:0000313" key="2">
    <source>
        <dbReference type="EMBL" id="OLL23183.1"/>
    </source>
</evidence>
<dbReference type="OMA" id="RDAWHTR"/>